<reference evidence="2" key="1">
    <citation type="journal article" date="2022" name="Mol. Ecol. Resour.">
        <title>The genomes of chicory, endive, great burdock and yacon provide insights into Asteraceae palaeo-polyploidization history and plant inulin production.</title>
        <authorList>
            <person name="Fan W."/>
            <person name="Wang S."/>
            <person name="Wang H."/>
            <person name="Wang A."/>
            <person name="Jiang F."/>
            <person name="Liu H."/>
            <person name="Zhao H."/>
            <person name="Xu D."/>
            <person name="Zhang Y."/>
        </authorList>
    </citation>
    <scope>NUCLEOTIDE SEQUENCE [LARGE SCALE GENOMIC DNA]</scope>
    <source>
        <strain evidence="2">cv. Yunnan</strain>
    </source>
</reference>
<sequence>MARGKRGGRTRGRTVQRGRPPGNRTRHEESEHSHNETESVHVDLNDSGNHVSVQDDARDEDLDLEPIVKEAIAAEEFGIERKEKKEGSSKRTEVTDIDDSDYEMATRGCNYKSFRGCDPPKYDGRKDVVSTFKWIERMNGVINISECRDDQAVKFAAHSFTNEALM</sequence>
<protein>
    <submittedName>
        <fullName evidence="1">Uncharacterized protein</fullName>
    </submittedName>
</protein>
<comment type="caution">
    <text evidence="1">The sequence shown here is derived from an EMBL/GenBank/DDBJ whole genome shotgun (WGS) entry which is preliminary data.</text>
</comment>
<keyword evidence="2" id="KW-1185">Reference proteome</keyword>
<name>A0ACB9J1H3_9ASTR</name>
<dbReference type="EMBL" id="CM042023">
    <property type="protein sequence ID" value="KAI3813556.1"/>
    <property type="molecule type" value="Genomic_DNA"/>
</dbReference>
<proteinExistence type="predicted"/>
<reference evidence="1 2" key="2">
    <citation type="journal article" date="2022" name="Mol. Ecol. Resour.">
        <title>The genomes of chicory, endive, great burdock and yacon provide insights into Asteraceae paleo-polyploidization history and plant inulin production.</title>
        <authorList>
            <person name="Fan W."/>
            <person name="Wang S."/>
            <person name="Wang H."/>
            <person name="Wang A."/>
            <person name="Jiang F."/>
            <person name="Liu H."/>
            <person name="Zhao H."/>
            <person name="Xu D."/>
            <person name="Zhang Y."/>
        </authorList>
    </citation>
    <scope>NUCLEOTIDE SEQUENCE [LARGE SCALE GENOMIC DNA]</scope>
    <source>
        <strain evidence="2">cv. Yunnan</strain>
        <tissue evidence="1">Leaves</tissue>
    </source>
</reference>
<organism evidence="1 2">
    <name type="scientific">Smallanthus sonchifolius</name>
    <dbReference type="NCBI Taxonomy" id="185202"/>
    <lineage>
        <taxon>Eukaryota</taxon>
        <taxon>Viridiplantae</taxon>
        <taxon>Streptophyta</taxon>
        <taxon>Embryophyta</taxon>
        <taxon>Tracheophyta</taxon>
        <taxon>Spermatophyta</taxon>
        <taxon>Magnoliopsida</taxon>
        <taxon>eudicotyledons</taxon>
        <taxon>Gunneridae</taxon>
        <taxon>Pentapetalae</taxon>
        <taxon>asterids</taxon>
        <taxon>campanulids</taxon>
        <taxon>Asterales</taxon>
        <taxon>Asteraceae</taxon>
        <taxon>Asteroideae</taxon>
        <taxon>Heliantheae alliance</taxon>
        <taxon>Millerieae</taxon>
        <taxon>Smallanthus</taxon>
    </lineage>
</organism>
<dbReference type="Proteomes" id="UP001056120">
    <property type="component" value="Linkage Group LG06"/>
</dbReference>
<evidence type="ECO:0000313" key="1">
    <source>
        <dbReference type="EMBL" id="KAI3813556.1"/>
    </source>
</evidence>
<gene>
    <name evidence="1" type="ORF">L1987_18282</name>
</gene>
<accession>A0ACB9J1H3</accession>
<evidence type="ECO:0000313" key="2">
    <source>
        <dbReference type="Proteomes" id="UP001056120"/>
    </source>
</evidence>